<dbReference type="PANTHER" id="PTHR34793">
    <property type="entry name" value="PROTEIN THYLAKOID FORMATION 1, CHLOROPLASTIC"/>
    <property type="match status" value="1"/>
</dbReference>
<evidence type="ECO:0000256" key="1">
    <source>
        <dbReference type="ARBA" id="ARBA00023054"/>
    </source>
</evidence>
<dbReference type="OrthoDB" id="4812at2759"/>
<dbReference type="PANTHER" id="PTHR34793:SF1">
    <property type="entry name" value="PROTEIN THYLAKOID FORMATION 1, CHLOROPLASTIC"/>
    <property type="match status" value="1"/>
</dbReference>
<reference evidence="3" key="1">
    <citation type="submission" date="2021-02" db="EMBL/GenBank/DDBJ databases">
        <title>First Annotated Genome of the Yellow-green Alga Tribonema minus.</title>
        <authorList>
            <person name="Mahan K.M."/>
        </authorList>
    </citation>
    <scope>NUCLEOTIDE SEQUENCE</scope>
    <source>
        <strain evidence="3">UTEX B ZZ1240</strain>
    </source>
</reference>
<proteinExistence type="predicted"/>
<name>A0A836CK23_9STRA</name>
<dbReference type="AlphaFoldDB" id="A0A836CK23"/>
<comment type="caution">
    <text evidence="3">The sequence shown here is derived from an EMBL/GenBank/DDBJ whole genome shotgun (WGS) entry which is preliminary data.</text>
</comment>
<gene>
    <name evidence="3" type="ORF">JKP88DRAFT_260187</name>
</gene>
<keyword evidence="1 2" id="KW-0175">Coiled coil</keyword>
<evidence type="ECO:0000256" key="2">
    <source>
        <dbReference type="SAM" id="Coils"/>
    </source>
</evidence>
<sequence length="254" mass="27971">MSTVAAPDTPGAKRFGDLSGKEVKTVSASMTRFCEQYKRPILPQYRTIVNDLIQSTHLTLVDARFKYDAVFALGLHGIYFRLLKSYPGEGEAQTIFDALTNCLDLESASIASDAESLSTWAKSASEADLVAALKGEGDSQLASIARAAKDDEFYLYSKMWGLGLIQMMEGAGIETTQEKVVELVEYVGFPVAKVKQDLVQYKDVLEKALQAEQLFKEIEIREKKKMAERLEEKAKRALAQAQAADAASLAAQQK</sequence>
<dbReference type="GO" id="GO:0010207">
    <property type="term" value="P:photosystem II assembly"/>
    <property type="evidence" value="ECO:0007669"/>
    <property type="project" value="InterPro"/>
</dbReference>
<evidence type="ECO:0000313" key="4">
    <source>
        <dbReference type="Proteomes" id="UP000664859"/>
    </source>
</evidence>
<feature type="coiled-coil region" evidence="2">
    <location>
        <begin position="191"/>
        <end position="247"/>
    </location>
</feature>
<protein>
    <submittedName>
        <fullName evidence="3">Thylakoid formation protein-domain-containing protein</fullName>
    </submittedName>
</protein>
<organism evidence="3 4">
    <name type="scientific">Tribonema minus</name>
    <dbReference type="NCBI Taxonomy" id="303371"/>
    <lineage>
        <taxon>Eukaryota</taxon>
        <taxon>Sar</taxon>
        <taxon>Stramenopiles</taxon>
        <taxon>Ochrophyta</taxon>
        <taxon>PX clade</taxon>
        <taxon>Xanthophyceae</taxon>
        <taxon>Tribonematales</taxon>
        <taxon>Tribonemataceae</taxon>
        <taxon>Tribonema</taxon>
    </lineage>
</organism>
<evidence type="ECO:0000313" key="3">
    <source>
        <dbReference type="EMBL" id="KAG5188183.1"/>
    </source>
</evidence>
<dbReference type="InterPro" id="IPR017499">
    <property type="entry name" value="Thf1"/>
</dbReference>
<keyword evidence="4" id="KW-1185">Reference proteome</keyword>
<dbReference type="Pfam" id="PF11264">
    <property type="entry name" value="ThylakoidFormat"/>
    <property type="match status" value="1"/>
</dbReference>
<dbReference type="EMBL" id="JAFCMP010000075">
    <property type="protein sequence ID" value="KAG5188183.1"/>
    <property type="molecule type" value="Genomic_DNA"/>
</dbReference>
<dbReference type="Proteomes" id="UP000664859">
    <property type="component" value="Unassembled WGS sequence"/>
</dbReference>
<accession>A0A836CK23</accession>